<protein>
    <submittedName>
        <fullName evidence="1">Uncharacterized protein</fullName>
    </submittedName>
</protein>
<organism evidence="1 2">
    <name type="scientific">Pseudomonas syringae pv. actinidiae</name>
    <dbReference type="NCBI Taxonomy" id="103796"/>
    <lineage>
        <taxon>Bacteria</taxon>
        <taxon>Pseudomonadati</taxon>
        <taxon>Pseudomonadota</taxon>
        <taxon>Gammaproteobacteria</taxon>
        <taxon>Pseudomonadales</taxon>
        <taxon>Pseudomonadaceae</taxon>
        <taxon>Pseudomonas</taxon>
        <taxon>Pseudomonas syringae</taxon>
    </lineage>
</organism>
<dbReference type="EMBL" id="BGJZ01000208">
    <property type="protein sequence ID" value="GBH10864.1"/>
    <property type="molecule type" value="Genomic_DNA"/>
</dbReference>
<dbReference type="AlphaFoldDB" id="A0A2V0QD52"/>
<dbReference type="Proteomes" id="UP000247480">
    <property type="component" value="Unassembled WGS sequence"/>
</dbReference>
<reference evidence="1 2" key="1">
    <citation type="submission" date="2018-04" db="EMBL/GenBank/DDBJ databases">
        <title>Draft genome sequence of Pseudomonas syringae pv. actinidiae biovar 1 strains isolated from kiwifruit in Kagawa prefecture.</title>
        <authorList>
            <person name="Tabuchi M."/>
            <person name="Saito M."/>
            <person name="Fujiwara S."/>
            <person name="Sasa N."/>
            <person name="Akimitsu K."/>
            <person name="Gomi K."/>
            <person name="Konishi-Sugita S."/>
            <person name="Hamano K."/>
            <person name="Kataoka I."/>
        </authorList>
    </citation>
    <scope>NUCLEOTIDE SEQUENCE [LARGE SCALE GENOMIC DNA]</scope>
    <source>
        <strain evidence="1 2">MAFF212206</strain>
    </source>
</reference>
<name>A0A2V0QD52_PSESF</name>
<proteinExistence type="predicted"/>
<accession>A0A2V0QD52</accession>
<gene>
    <name evidence="1" type="ORF">KPSA1_04290</name>
</gene>
<comment type="caution">
    <text evidence="1">The sequence shown here is derived from an EMBL/GenBank/DDBJ whole genome shotgun (WGS) entry which is preliminary data.</text>
</comment>
<evidence type="ECO:0000313" key="1">
    <source>
        <dbReference type="EMBL" id="GBH10864.1"/>
    </source>
</evidence>
<sequence>MRLNQGDQAFPGHNLIHLDEKAFAAGLLAFSRNRKTYLAPIPRT</sequence>
<evidence type="ECO:0000313" key="2">
    <source>
        <dbReference type="Proteomes" id="UP000247480"/>
    </source>
</evidence>